<protein>
    <submittedName>
        <fullName evidence="1">Uncharacterized protein</fullName>
    </submittedName>
</protein>
<dbReference type="AlphaFoldDB" id="A0A9W5MZP8"/>
<gene>
    <name evidence="1" type="ORF">NEISUBOT_03875</name>
</gene>
<proteinExistence type="predicted"/>
<comment type="caution">
    <text evidence="1">The sequence shown here is derived from an EMBL/GenBank/DDBJ whole genome shotgun (WGS) entry which is preliminary data.</text>
</comment>
<name>A0A9W5MZP8_NEISU</name>
<evidence type="ECO:0000313" key="2">
    <source>
        <dbReference type="Proteomes" id="UP000004621"/>
    </source>
</evidence>
<accession>A0A9W5MZP8</accession>
<reference evidence="1 2" key="1">
    <citation type="submission" date="2010-01" db="EMBL/GenBank/DDBJ databases">
        <authorList>
            <person name="Weinstock G."/>
            <person name="Sodergren E."/>
            <person name="Clifton S."/>
            <person name="Fulton L."/>
            <person name="Fulton B."/>
            <person name="Courtney L."/>
            <person name="Fronick C."/>
            <person name="Harrison M."/>
            <person name="Strong C."/>
            <person name="Farmer C."/>
            <person name="Delahaunty K."/>
            <person name="Markovic C."/>
            <person name="Hall O."/>
            <person name="Minx P."/>
            <person name="Tomlinson C."/>
            <person name="Mitreva M."/>
            <person name="Nelson J."/>
            <person name="Hou S."/>
            <person name="Wollam A."/>
            <person name="Pepin K.H."/>
            <person name="Johnson M."/>
            <person name="Bhonagiri V."/>
            <person name="Nash W.E."/>
            <person name="Warren W."/>
            <person name="Chinwalla A."/>
            <person name="Mardis E.R."/>
            <person name="Wilson R.K."/>
        </authorList>
    </citation>
    <scope>NUCLEOTIDE SEQUENCE [LARGE SCALE GENOMIC DNA]</scope>
    <source>
        <strain evidence="1 2">NJ9703</strain>
    </source>
</reference>
<dbReference type="EMBL" id="ACEO02000003">
    <property type="protein sequence ID" value="EFC52521.1"/>
    <property type="molecule type" value="Genomic_DNA"/>
</dbReference>
<organism evidence="1 2">
    <name type="scientific">Neisseria subflava NJ9703</name>
    <dbReference type="NCBI Taxonomy" id="546268"/>
    <lineage>
        <taxon>Bacteria</taxon>
        <taxon>Pseudomonadati</taxon>
        <taxon>Pseudomonadota</taxon>
        <taxon>Betaproteobacteria</taxon>
        <taxon>Neisseriales</taxon>
        <taxon>Neisseriaceae</taxon>
        <taxon>Neisseria</taxon>
    </lineage>
</organism>
<evidence type="ECO:0000313" key="1">
    <source>
        <dbReference type="EMBL" id="EFC52521.1"/>
    </source>
</evidence>
<sequence>MMLFFYCFNRSRIIAQAGKMWIECLFLKNNFDFAPDSYFEAWAV</sequence>
<dbReference type="Proteomes" id="UP000004621">
    <property type="component" value="Unassembled WGS sequence"/>
</dbReference>